<dbReference type="PANTHER" id="PTHR10300:SF14">
    <property type="entry name" value="PROTEIN SARAH"/>
    <property type="match status" value="1"/>
</dbReference>
<dbReference type="GO" id="GO:0019722">
    <property type="term" value="P:calcium-mediated signaling"/>
    <property type="evidence" value="ECO:0007669"/>
    <property type="project" value="InterPro"/>
</dbReference>
<gene>
    <name evidence="3" type="ORF">LSAA_13935</name>
</gene>
<dbReference type="InterPro" id="IPR035979">
    <property type="entry name" value="RBD_domain_sf"/>
</dbReference>
<sequence>MLVMSTQGLNISGDGESPRNESESTSLNTMNEESELPKSLIVTNVDTTVFDNEDIKANFENMFREFGQSATFHYLRSFRRIRIGYGNHVSALQAKTHLHNTPVGSKIIHCFFLQVLSTRADEDAFLAVPPLEKQFLISPPSSPPLTPGENYELQPSKEVTVLGKSISTPSITVDVCGEGLSSSSKMKIQQTKCPERKSSLD</sequence>
<dbReference type="GO" id="GO:0008597">
    <property type="term" value="F:calcium-dependent protein serine/threonine phosphatase regulator activity"/>
    <property type="evidence" value="ECO:0007669"/>
    <property type="project" value="TreeGrafter"/>
</dbReference>
<accession>A0A7R8HDR1</accession>
<proteinExistence type="inferred from homology"/>
<evidence type="ECO:0000256" key="2">
    <source>
        <dbReference type="SAM" id="MobiDB-lite"/>
    </source>
</evidence>
<dbReference type="GO" id="GO:0003676">
    <property type="term" value="F:nucleic acid binding"/>
    <property type="evidence" value="ECO:0007669"/>
    <property type="project" value="InterPro"/>
</dbReference>
<dbReference type="InterPro" id="IPR006931">
    <property type="entry name" value="Calcipressin"/>
</dbReference>
<evidence type="ECO:0000313" key="3">
    <source>
        <dbReference type="EMBL" id="CAF3016006.1"/>
    </source>
</evidence>
<dbReference type="OrthoDB" id="17212at2759"/>
<protein>
    <submittedName>
        <fullName evidence="3">RCAN2</fullName>
    </submittedName>
</protein>
<dbReference type="GO" id="GO:0005737">
    <property type="term" value="C:cytoplasm"/>
    <property type="evidence" value="ECO:0007669"/>
    <property type="project" value="TreeGrafter"/>
</dbReference>
<organism evidence="3 4">
    <name type="scientific">Lepeophtheirus salmonis</name>
    <name type="common">Salmon louse</name>
    <name type="synonym">Caligus salmonis</name>
    <dbReference type="NCBI Taxonomy" id="72036"/>
    <lineage>
        <taxon>Eukaryota</taxon>
        <taxon>Metazoa</taxon>
        <taxon>Ecdysozoa</taxon>
        <taxon>Arthropoda</taxon>
        <taxon>Crustacea</taxon>
        <taxon>Multicrustacea</taxon>
        <taxon>Hexanauplia</taxon>
        <taxon>Copepoda</taxon>
        <taxon>Siphonostomatoida</taxon>
        <taxon>Caligidae</taxon>
        <taxon>Lepeophtheirus</taxon>
    </lineage>
</organism>
<comment type="similarity">
    <text evidence="1">Belongs to the RCAN family.</text>
</comment>
<dbReference type="CDD" id="cd12434">
    <property type="entry name" value="RRM_RCAN_like"/>
    <property type="match status" value="1"/>
</dbReference>
<dbReference type="PANTHER" id="PTHR10300">
    <property type="entry name" value="CALCIPRESSIN"/>
    <property type="match status" value="1"/>
</dbReference>
<reference evidence="3" key="1">
    <citation type="submission" date="2021-02" db="EMBL/GenBank/DDBJ databases">
        <authorList>
            <person name="Bekaert M."/>
        </authorList>
    </citation>
    <scope>NUCLEOTIDE SEQUENCE</scope>
    <source>
        <strain evidence="3">IoA-00</strain>
    </source>
</reference>
<evidence type="ECO:0000256" key="1">
    <source>
        <dbReference type="ARBA" id="ARBA00008209"/>
    </source>
</evidence>
<dbReference type="EMBL" id="HG994587">
    <property type="protein sequence ID" value="CAF3016006.1"/>
    <property type="molecule type" value="Genomic_DNA"/>
</dbReference>
<feature type="compositionally biased region" description="Polar residues" evidence="2">
    <location>
        <begin position="180"/>
        <end position="192"/>
    </location>
</feature>
<dbReference type="AlphaFoldDB" id="A0A7R8HDR1"/>
<dbReference type="GO" id="GO:0005634">
    <property type="term" value="C:nucleus"/>
    <property type="evidence" value="ECO:0007669"/>
    <property type="project" value="TreeGrafter"/>
</dbReference>
<dbReference type="FunFam" id="3.30.70.330:FF:000092">
    <property type="entry name" value="Calcipressin-2 isoform 2"/>
    <property type="match status" value="1"/>
</dbReference>
<dbReference type="InterPro" id="IPR012677">
    <property type="entry name" value="Nucleotide-bd_a/b_plait_sf"/>
</dbReference>
<dbReference type="Pfam" id="PF04847">
    <property type="entry name" value="Calcipressin"/>
    <property type="match status" value="1"/>
</dbReference>
<feature type="region of interest" description="Disordered" evidence="2">
    <location>
        <begin position="178"/>
        <end position="201"/>
    </location>
</feature>
<dbReference type="Proteomes" id="UP000675881">
    <property type="component" value="Chromosome 8"/>
</dbReference>
<feature type="region of interest" description="Disordered" evidence="2">
    <location>
        <begin position="1"/>
        <end position="33"/>
    </location>
</feature>
<keyword evidence="4" id="KW-1185">Reference proteome</keyword>
<dbReference type="GO" id="GO:0007617">
    <property type="term" value="P:mating behavior"/>
    <property type="evidence" value="ECO:0007669"/>
    <property type="project" value="UniProtKB-ARBA"/>
</dbReference>
<evidence type="ECO:0000313" key="4">
    <source>
        <dbReference type="Proteomes" id="UP000675881"/>
    </source>
</evidence>
<dbReference type="SUPFAM" id="SSF54928">
    <property type="entry name" value="RNA-binding domain, RBD"/>
    <property type="match status" value="1"/>
</dbReference>
<name>A0A7R8HDR1_LEPSM</name>
<feature type="compositionally biased region" description="Polar residues" evidence="2">
    <location>
        <begin position="1"/>
        <end position="10"/>
    </location>
</feature>
<dbReference type="Gene3D" id="3.30.70.330">
    <property type="match status" value="1"/>
</dbReference>